<proteinExistence type="predicted"/>
<dbReference type="EMBL" id="CP002344">
    <property type="protein sequence ID" value="ADU51055.1"/>
    <property type="molecule type" value="Genomic_DNA"/>
</dbReference>
<dbReference type="InterPro" id="IPR013403">
    <property type="entry name" value="CRISPR-assoc_prot_Csb1/Cas7u"/>
</dbReference>
<dbReference type="HOGENOM" id="CLU_053140_0_0_9"/>
<evidence type="ECO:0000313" key="2">
    <source>
        <dbReference type="EMBL" id="ADU51055.1"/>
    </source>
</evidence>
<dbReference type="Pfam" id="PF09617">
    <property type="entry name" value="Cas_GSU0053"/>
    <property type="match status" value="1"/>
</dbReference>
<reference evidence="3" key="2">
    <citation type="journal article" date="2010" name="Stand. Genomic Sci.">
        <title>Complete genome sequence of Thermaerobacter marianensis type strain (7p75aT).</title>
        <authorList>
            <person name="Han C."/>
            <person name="Gu W."/>
            <person name="Zhang X."/>
            <person name="Lapidus A."/>
            <person name="Nolan M."/>
            <person name="Copeland A."/>
            <person name="Lucas S."/>
            <person name="Glavina Del Rio T."/>
            <person name="Tice H."/>
            <person name="Cheng J."/>
            <person name="Tapia R."/>
            <person name="Goodwin L."/>
            <person name="Pitluck S."/>
            <person name="Pagani I."/>
            <person name="Ivanova N."/>
            <person name="Mavromatis K."/>
            <person name="Mikhailova N."/>
            <person name="Pati A."/>
            <person name="Chen A."/>
            <person name="Palaniappan K."/>
            <person name="Land M."/>
            <person name="Hauser L."/>
            <person name="Chang Y."/>
            <person name="Jeffries C."/>
            <person name="Schneider S."/>
            <person name="Rohde M."/>
            <person name="Goker M."/>
            <person name="Pukall R."/>
            <person name="Woyke T."/>
            <person name="Bristow J."/>
            <person name="Eisen J."/>
            <person name="Markowitz V."/>
            <person name="Hugenholtz P."/>
            <person name="Kyrpides N."/>
            <person name="Klenk H."/>
            <person name="Detter J."/>
        </authorList>
    </citation>
    <scope>NUCLEOTIDE SEQUENCE [LARGE SCALE GENOMIC DNA]</scope>
    <source>
        <strain evidence="3">ATCC 700841 / DSM 12885 / JCM 10246 / 7p75a</strain>
    </source>
</reference>
<feature type="compositionally biased region" description="Basic and acidic residues" evidence="1">
    <location>
        <begin position="239"/>
        <end position="248"/>
    </location>
</feature>
<sequence length="401" mass="43314">MTTSSLAAELLEACHRGPSAVRCEVRLRPPTDGAKVFPPTYAPPPGSQGARYAEEPRYVDGELASTVLLDSVPSQANRMEQALLAAYRRGDIRMPLLEAQIPGHGTVTSLDAPHRVFDAIFRDCLLDGEPFPVSPIGRALRDADLRNATALFRYAPTALIYGAWDSHTGRKTRGTKIPRAVVSEIVGIAAQRGVRTQGRIDPLGIQADVAEIYKTDQADWGFSAGEAKEAAARAGRGAVEPKKSRPSEIGHGNIAPTVQTDAGGVSIRYALHTTVISIAQLRQLSFPDEEGHTRPERDAAGRLVLLSLALYAAAALQEEGYQLRSRCLLIPESRPRWELVGPTAGDQKAFVLDAADAKRLLDEALALAAHHGLTWETEPIVLQPSPQLLRLVELNDATMGR</sequence>
<dbReference type="OrthoDB" id="190628at2"/>
<dbReference type="Proteomes" id="UP000008915">
    <property type="component" value="Chromosome"/>
</dbReference>
<evidence type="ECO:0000313" key="3">
    <source>
        <dbReference type="Proteomes" id="UP000008915"/>
    </source>
</evidence>
<keyword evidence="3" id="KW-1185">Reference proteome</keyword>
<gene>
    <name evidence="2" type="ordered locus">Tmar_0942</name>
</gene>
<feature type="region of interest" description="Disordered" evidence="1">
    <location>
        <begin position="232"/>
        <end position="256"/>
    </location>
</feature>
<dbReference type="RefSeq" id="WP_013495360.1">
    <property type="nucleotide sequence ID" value="NC_014831.1"/>
</dbReference>
<dbReference type="KEGG" id="tmr:Tmar_0942"/>
<reference evidence="2 3" key="1">
    <citation type="journal article" date="2010" name="Stand. Genomic Sci.">
        <title>Complete genome sequence of Thermaerobacter marianensis type strain (7p75a).</title>
        <authorList>
            <person name="Han C."/>
            <person name="Gu W."/>
            <person name="Zhang X."/>
            <person name="Lapidus A."/>
            <person name="Nolan M."/>
            <person name="Copeland A."/>
            <person name="Lucas S."/>
            <person name="Del Rio T.G."/>
            <person name="Tice H."/>
            <person name="Cheng J.F."/>
            <person name="Tapia R."/>
            <person name="Goodwin L."/>
            <person name="Pitluck S."/>
            <person name="Pagani I."/>
            <person name="Ivanova N."/>
            <person name="Mavromatis K."/>
            <person name="Mikhailova N."/>
            <person name="Pati A."/>
            <person name="Chen A."/>
            <person name="Palaniappan K."/>
            <person name="Land M."/>
            <person name="Hauser L."/>
            <person name="Chang Y.J."/>
            <person name="Jeffries C.D."/>
            <person name="Schneider S."/>
            <person name="Rohde M."/>
            <person name="Goker M."/>
            <person name="Pukall R."/>
            <person name="Woyke T."/>
            <person name="Bristow J."/>
            <person name="Eisen J.A."/>
            <person name="Markowitz V."/>
            <person name="Hugenholtz P."/>
            <person name="Kyrpides N.C."/>
            <person name="Klenk H.P."/>
            <person name="Detter J.C."/>
        </authorList>
    </citation>
    <scope>NUCLEOTIDE SEQUENCE [LARGE SCALE GENOMIC DNA]</scope>
    <source>
        <strain evidence="3">ATCC 700841 / DSM 12885 / JCM 10246 / 7p75a</strain>
    </source>
</reference>
<organism evidence="2 3">
    <name type="scientific">Thermaerobacter marianensis (strain ATCC 700841 / DSM 12885 / JCM 10246 / 7p75a)</name>
    <dbReference type="NCBI Taxonomy" id="644966"/>
    <lineage>
        <taxon>Bacteria</taxon>
        <taxon>Bacillati</taxon>
        <taxon>Bacillota</taxon>
        <taxon>Clostridia</taxon>
        <taxon>Eubacteriales</taxon>
        <taxon>Clostridiales Family XVII. Incertae Sedis</taxon>
        <taxon>Thermaerobacter</taxon>
    </lineage>
</organism>
<dbReference type="AlphaFoldDB" id="E6SJC7"/>
<dbReference type="NCBIfam" id="TIGR02570">
    <property type="entry name" value="cas7_GSU0053"/>
    <property type="match status" value="1"/>
</dbReference>
<dbReference type="STRING" id="644966.Tmar_0942"/>
<protein>
    <submittedName>
        <fullName evidence="2">CRISPR-associated protein GSU0053</fullName>
    </submittedName>
</protein>
<evidence type="ECO:0000256" key="1">
    <source>
        <dbReference type="SAM" id="MobiDB-lite"/>
    </source>
</evidence>
<dbReference type="eggNOG" id="ENOG502Z9Z2">
    <property type="taxonomic scope" value="Bacteria"/>
</dbReference>
<name>E6SJC7_THEM7</name>
<accession>E6SJC7</accession>